<dbReference type="EMBL" id="FLUP01000002">
    <property type="protein sequence ID" value="SBW11565.1"/>
    <property type="molecule type" value="Genomic_DNA"/>
</dbReference>
<sequence length="209" mass="22599">MDKNLVIIGNSSAARECYWMAQEIWGDRLRFKGFLSFEGYPQKLRNLAEMEIGVDDAFVPEQDDVFVIGIASPELRLKAYAKWKARGASFCNLVHPSSYVGESAHVGEAMIVTANCHFSCDAIIGNANYFNGAVVVGHDAVIGDGNFFGPYALILGDTHIGDGNAFGVRSVVLPGANIGNSNIIAPGAYIYKGCRDGWRMAGNPAMRID</sequence>
<accession>A0A212KJ20</accession>
<proteinExistence type="inferred from homology"/>
<dbReference type="Gene3D" id="3.40.50.20">
    <property type="match status" value="1"/>
</dbReference>
<dbReference type="AlphaFoldDB" id="A0A212KJ20"/>
<dbReference type="InterPro" id="IPR050179">
    <property type="entry name" value="Trans_hexapeptide_repeat"/>
</dbReference>
<organism evidence="2">
    <name type="scientific">uncultured Desulfovibrio sp</name>
    <dbReference type="NCBI Taxonomy" id="167968"/>
    <lineage>
        <taxon>Bacteria</taxon>
        <taxon>Pseudomonadati</taxon>
        <taxon>Thermodesulfobacteriota</taxon>
        <taxon>Desulfovibrionia</taxon>
        <taxon>Desulfovibrionales</taxon>
        <taxon>Desulfovibrionaceae</taxon>
        <taxon>Desulfovibrio</taxon>
        <taxon>environmental samples</taxon>
    </lineage>
</organism>
<dbReference type="Gene3D" id="2.160.10.10">
    <property type="entry name" value="Hexapeptide repeat proteins"/>
    <property type="match status" value="1"/>
</dbReference>
<comment type="similarity">
    <text evidence="1">Belongs to the transferase hexapeptide repeat family.</text>
</comment>
<evidence type="ECO:0008006" key="3">
    <source>
        <dbReference type="Google" id="ProtNLM"/>
    </source>
</evidence>
<dbReference type="PANTHER" id="PTHR43300">
    <property type="entry name" value="ACETYLTRANSFERASE"/>
    <property type="match status" value="1"/>
</dbReference>
<dbReference type="InterPro" id="IPR011004">
    <property type="entry name" value="Trimer_LpxA-like_sf"/>
</dbReference>
<gene>
    <name evidence="2" type="ORF">KM92DES2_20115</name>
</gene>
<reference evidence="2" key="1">
    <citation type="submission" date="2016-04" db="EMBL/GenBank/DDBJ databases">
        <authorList>
            <person name="Evans L.H."/>
            <person name="Alamgir A."/>
            <person name="Owens N."/>
            <person name="Weber N.D."/>
            <person name="Virtaneva K."/>
            <person name="Barbian K."/>
            <person name="Babar A."/>
            <person name="Rosenke K."/>
        </authorList>
    </citation>
    <scope>NUCLEOTIDE SEQUENCE</scope>
    <source>
        <strain evidence="2">92-2</strain>
    </source>
</reference>
<name>A0A212KJ20_9BACT</name>
<dbReference type="PANTHER" id="PTHR43300:SF7">
    <property type="entry name" value="UDP-N-ACETYLBACILLOSAMINE N-ACETYLTRANSFERASE"/>
    <property type="match status" value="1"/>
</dbReference>
<evidence type="ECO:0000313" key="2">
    <source>
        <dbReference type="EMBL" id="SBW11565.1"/>
    </source>
</evidence>
<dbReference type="RefSeq" id="WP_215648702.1">
    <property type="nucleotide sequence ID" value="NZ_CABUEN010000013.1"/>
</dbReference>
<dbReference type="SUPFAM" id="SSF51161">
    <property type="entry name" value="Trimeric LpxA-like enzymes"/>
    <property type="match status" value="1"/>
</dbReference>
<protein>
    <recommendedName>
        <fullName evidence="3">Sugar O-acyltransferase, sialic acid O-acetyltransferase NeuD family</fullName>
    </recommendedName>
</protein>
<evidence type="ECO:0000256" key="1">
    <source>
        <dbReference type="ARBA" id="ARBA00007274"/>
    </source>
</evidence>